<gene>
    <name evidence="1" type="ORF">B9Z19DRAFT_1070452</name>
</gene>
<keyword evidence="2" id="KW-1185">Reference proteome</keyword>
<organism evidence="1 2">
    <name type="scientific">Tuber borchii</name>
    <name type="common">White truffle</name>
    <dbReference type="NCBI Taxonomy" id="42251"/>
    <lineage>
        <taxon>Eukaryota</taxon>
        <taxon>Fungi</taxon>
        <taxon>Dikarya</taxon>
        <taxon>Ascomycota</taxon>
        <taxon>Pezizomycotina</taxon>
        <taxon>Pezizomycetes</taxon>
        <taxon>Pezizales</taxon>
        <taxon>Tuberaceae</taxon>
        <taxon>Tuber</taxon>
    </lineage>
</organism>
<sequence length="195" mass="21524">MGCGLHLPSRRRRCLRGESQRGGPGRSCCCSHRGGRCGSPGGKAGGGSSAVILRERGVVSIGGLVAVGRNGGPRPELRLGLETFRALVLYCIAYRIVWFKGRHQILTRLSARIPGRNSAARVYYRQKKKKIPRSSTENYITAQHKCPLPCHHQPARILILHPMMLLSSFFKGFAKTARCLRLNGAWRLKPALSKK</sequence>
<accession>A0A2T7A910</accession>
<name>A0A2T7A910_TUBBO</name>
<evidence type="ECO:0000313" key="1">
    <source>
        <dbReference type="EMBL" id="PUU84214.1"/>
    </source>
</evidence>
<reference evidence="1 2" key="1">
    <citation type="submission" date="2017-04" db="EMBL/GenBank/DDBJ databases">
        <title>Draft genome sequence of Tuber borchii Vittad., a whitish edible truffle.</title>
        <authorList>
            <consortium name="DOE Joint Genome Institute"/>
            <person name="Murat C."/>
            <person name="Kuo A."/>
            <person name="Barry K.W."/>
            <person name="Clum A."/>
            <person name="Dockter R.B."/>
            <person name="Fauchery L."/>
            <person name="Iotti M."/>
            <person name="Kohler A."/>
            <person name="Labutti K."/>
            <person name="Lindquist E.A."/>
            <person name="Lipzen A."/>
            <person name="Ohm R.A."/>
            <person name="Wang M."/>
            <person name="Grigoriev I.V."/>
            <person name="Zambonelli A."/>
            <person name="Martin F.M."/>
        </authorList>
    </citation>
    <scope>NUCLEOTIDE SEQUENCE [LARGE SCALE GENOMIC DNA]</scope>
    <source>
        <strain evidence="1 2">Tbo3840</strain>
    </source>
</reference>
<dbReference type="Proteomes" id="UP000244722">
    <property type="component" value="Unassembled WGS sequence"/>
</dbReference>
<proteinExistence type="predicted"/>
<dbReference type="AlphaFoldDB" id="A0A2T7A910"/>
<evidence type="ECO:0000313" key="2">
    <source>
        <dbReference type="Proteomes" id="UP000244722"/>
    </source>
</evidence>
<dbReference type="EMBL" id="NESQ01000002">
    <property type="protein sequence ID" value="PUU84214.1"/>
    <property type="molecule type" value="Genomic_DNA"/>
</dbReference>
<comment type="caution">
    <text evidence="1">The sequence shown here is derived from an EMBL/GenBank/DDBJ whole genome shotgun (WGS) entry which is preliminary data.</text>
</comment>
<protein>
    <submittedName>
        <fullName evidence="1">Uncharacterized protein</fullName>
    </submittedName>
</protein>